<evidence type="ECO:0000313" key="12">
    <source>
        <dbReference type="Proteomes" id="UP000000844"/>
    </source>
</evidence>
<evidence type="ECO:0000256" key="2">
    <source>
        <dbReference type="ARBA" id="ARBA00022475"/>
    </source>
</evidence>
<evidence type="ECO:0000259" key="9">
    <source>
        <dbReference type="Pfam" id="PF02687"/>
    </source>
</evidence>
<feature type="transmembrane region" description="Helical" evidence="8">
    <location>
        <begin position="269"/>
        <end position="295"/>
    </location>
</feature>
<evidence type="ECO:0000256" key="7">
    <source>
        <dbReference type="SAM" id="MobiDB-lite"/>
    </source>
</evidence>
<feature type="transmembrane region" description="Helical" evidence="8">
    <location>
        <begin position="496"/>
        <end position="516"/>
    </location>
</feature>
<feature type="domain" description="ABC3 transporter permease C-terminal" evidence="9">
    <location>
        <begin position="732"/>
        <end position="846"/>
    </location>
</feature>
<dbReference type="InterPro" id="IPR003838">
    <property type="entry name" value="ABC3_permease_C"/>
</dbReference>
<dbReference type="PANTHER" id="PTHR30572:SF4">
    <property type="entry name" value="ABC TRANSPORTER PERMEASE YTRF"/>
    <property type="match status" value="1"/>
</dbReference>
<dbReference type="GO" id="GO:0022857">
    <property type="term" value="F:transmembrane transporter activity"/>
    <property type="evidence" value="ECO:0007669"/>
    <property type="project" value="TreeGrafter"/>
</dbReference>
<organism evidence="11 12">
    <name type="scientific">Stackebrandtia nassauensis (strain DSM 44728 / CIP 108903 / NRRL B-16338 / NBRC 102104 / LLR-40K-21)</name>
    <dbReference type="NCBI Taxonomy" id="446470"/>
    <lineage>
        <taxon>Bacteria</taxon>
        <taxon>Bacillati</taxon>
        <taxon>Actinomycetota</taxon>
        <taxon>Actinomycetes</taxon>
        <taxon>Glycomycetales</taxon>
        <taxon>Glycomycetaceae</taxon>
        <taxon>Stackebrandtia</taxon>
    </lineage>
</organism>
<feature type="transmembrane region" description="Helical" evidence="8">
    <location>
        <begin position="820"/>
        <end position="840"/>
    </location>
</feature>
<sequence length="854" mass="90686">MLRATFKSLLSRKARLFMSGLAVILGVAFISGTLILNASLGDSIRDMFATAYKNVDVQVTPDADESKDKVATIPADLVDEIKSQPHVDKATAEVADAAGGVQVLDKNEKVLPPTGPPTIGTNWTGVNDPMEMADGSGPEASDEVAINKGLSDATGYEVGDTMKLVLPNSGDTKPQSFEVSGVFEYSGNRGSLGGESTVSFTTETAQKMLLGKEDVFSSVNVKSDGSVSQTELKKQLSSELGGDYQIKTGDKLAEESAGQLSIILDFFNYLLLGFGTIALLVSVFLIINTFSIIVAQRTRELALFRAIGAGRGQVTRSVMLEAFIIGALAAVVGMAVGVGLGWAGTEAMSGLFGDLQTTLSIPMEAWIAAAAIGIGITMFAALLPALRAGRIPPIAALQDPSNTQRPVRWFAIIGGLLLVGGGALLTAALTKQFGKIDSDDTRIAVFSAITVLFLGAIIFTPVLARPLVSLIGFLFSWSLPGKLGRRNSGRNPRRTAITATALMIGITLVTGVGVMFSSANASIQKYMAKQVNMDLMISPATQGQNPPTFDKSVLDEAADIDGVTKVVDGYADSQATLDGEPIYVQATSNIKDFTRLLGVTKDKGEMDSLGPDEMLMSTGQAKDTKTKVGDTVEVTFANLKEPKEFTVSGIVNTGDFMAAPWIVDASNAKYFHEDKPMQAFIEVGDKDDVKPVMKDVNELLKDYPLVTVMDTSAFTEQLNQMFDIMLTVVQVLLGLAMLIAVIGVINTLTLSIRERTRELGLLRATGLTRGQVTRMVTVESIVISLFGALLGLGVGAGLGIAAQRGLRTFIDVLAMPWGTMAFYVVAAIVVGFFAALIPAYRANRINVLEAISYE</sequence>
<dbReference type="Proteomes" id="UP000000844">
    <property type="component" value="Chromosome"/>
</dbReference>
<dbReference type="eggNOG" id="COG0577">
    <property type="taxonomic scope" value="Bacteria"/>
</dbReference>
<dbReference type="PANTHER" id="PTHR30572">
    <property type="entry name" value="MEMBRANE COMPONENT OF TRANSPORTER-RELATED"/>
    <property type="match status" value="1"/>
</dbReference>
<dbReference type="InterPro" id="IPR050250">
    <property type="entry name" value="Macrolide_Exporter_MacB"/>
</dbReference>
<feature type="transmembrane region" description="Helical" evidence="8">
    <location>
        <begin position="365"/>
        <end position="386"/>
    </location>
</feature>
<evidence type="ECO:0000313" key="11">
    <source>
        <dbReference type="EMBL" id="ADD44126.1"/>
    </source>
</evidence>
<keyword evidence="12" id="KW-1185">Reference proteome</keyword>
<evidence type="ECO:0000256" key="3">
    <source>
        <dbReference type="ARBA" id="ARBA00022692"/>
    </source>
</evidence>
<evidence type="ECO:0000256" key="6">
    <source>
        <dbReference type="ARBA" id="ARBA00038076"/>
    </source>
</evidence>
<keyword evidence="2" id="KW-1003">Cell membrane</keyword>
<feature type="transmembrane region" description="Helical" evidence="8">
    <location>
        <begin position="449"/>
        <end position="475"/>
    </location>
</feature>
<feature type="domain" description="MacB-like periplasmic core" evidence="10">
    <location>
        <begin position="20"/>
        <end position="237"/>
    </location>
</feature>
<comment type="subcellular location">
    <subcellularLocation>
        <location evidence="1">Cell membrane</location>
        <topology evidence="1">Multi-pass membrane protein</topology>
    </subcellularLocation>
</comment>
<keyword evidence="4 8" id="KW-1133">Transmembrane helix</keyword>
<keyword evidence="3 8" id="KW-0812">Transmembrane</keyword>
<dbReference type="GO" id="GO:0005886">
    <property type="term" value="C:plasma membrane"/>
    <property type="evidence" value="ECO:0007669"/>
    <property type="project" value="UniProtKB-SubCell"/>
</dbReference>
<protein>
    <recommendedName>
        <fullName evidence="13">ABC3 transporter permease protein domain-containing protein</fullName>
    </recommendedName>
</protein>
<feature type="transmembrane region" description="Helical" evidence="8">
    <location>
        <begin position="781"/>
        <end position="800"/>
    </location>
</feature>
<name>D3Q577_STANL</name>
<reference evidence="11 12" key="1">
    <citation type="journal article" date="2009" name="Stand. Genomic Sci.">
        <title>Complete genome sequence of Stackebrandtia nassauensis type strain (LLR-40K-21).</title>
        <authorList>
            <person name="Munk C."/>
            <person name="Lapidus A."/>
            <person name="Copeland A."/>
            <person name="Jando M."/>
            <person name="Mayilraj S."/>
            <person name="Glavina Del Rio T."/>
            <person name="Nolan M."/>
            <person name="Chen F."/>
            <person name="Lucas S."/>
            <person name="Tice H."/>
            <person name="Cheng J.F."/>
            <person name="Han C."/>
            <person name="Detter J.C."/>
            <person name="Bruce D."/>
            <person name="Goodwin L."/>
            <person name="Chain P."/>
            <person name="Pitluck S."/>
            <person name="Goker M."/>
            <person name="Ovchinikova G."/>
            <person name="Pati A."/>
            <person name="Ivanova N."/>
            <person name="Mavromatis K."/>
            <person name="Chen A."/>
            <person name="Palaniappan K."/>
            <person name="Land M."/>
            <person name="Hauser L."/>
            <person name="Chang Y.J."/>
            <person name="Jeffries C.D."/>
            <person name="Bristow J."/>
            <person name="Eisen J.A."/>
            <person name="Markowitz V."/>
            <person name="Hugenholtz P."/>
            <person name="Kyrpides N.C."/>
            <person name="Klenk H.P."/>
        </authorList>
    </citation>
    <scope>NUCLEOTIDE SEQUENCE [LARGE SCALE GENOMIC DNA]</scope>
    <source>
        <strain evidence="12">DSM 44728 / CIP 108903 / NRRL B-16338 / NBRC 102104 / LLR-40K-21</strain>
    </source>
</reference>
<dbReference type="Pfam" id="PF12704">
    <property type="entry name" value="MacB_PCD"/>
    <property type="match status" value="2"/>
</dbReference>
<accession>D3Q577</accession>
<feature type="region of interest" description="Disordered" evidence="7">
    <location>
        <begin position="107"/>
        <end position="127"/>
    </location>
</feature>
<evidence type="ECO:0000256" key="1">
    <source>
        <dbReference type="ARBA" id="ARBA00004651"/>
    </source>
</evidence>
<evidence type="ECO:0008006" key="13">
    <source>
        <dbReference type="Google" id="ProtNLM"/>
    </source>
</evidence>
<evidence type="ECO:0000259" key="10">
    <source>
        <dbReference type="Pfam" id="PF12704"/>
    </source>
</evidence>
<dbReference type="HOGENOM" id="CLU_012341_1_0_11"/>
<feature type="domain" description="MacB-like periplasmic core" evidence="10">
    <location>
        <begin position="495"/>
        <end position="698"/>
    </location>
</feature>
<proteinExistence type="inferred from homology"/>
<dbReference type="EMBL" id="CP001778">
    <property type="protein sequence ID" value="ADD44126.1"/>
    <property type="molecule type" value="Genomic_DNA"/>
</dbReference>
<comment type="similarity">
    <text evidence="6">Belongs to the ABC-4 integral membrane protein family.</text>
</comment>
<feature type="transmembrane region" description="Helical" evidence="8">
    <location>
        <begin position="407"/>
        <end position="429"/>
    </location>
</feature>
<evidence type="ECO:0000256" key="5">
    <source>
        <dbReference type="ARBA" id="ARBA00023136"/>
    </source>
</evidence>
<feature type="domain" description="ABC3 transporter permease C-terminal" evidence="9">
    <location>
        <begin position="274"/>
        <end position="393"/>
    </location>
</feature>
<dbReference type="InterPro" id="IPR025857">
    <property type="entry name" value="MacB_PCD"/>
</dbReference>
<keyword evidence="5 8" id="KW-0472">Membrane</keyword>
<evidence type="ECO:0000256" key="8">
    <source>
        <dbReference type="SAM" id="Phobius"/>
    </source>
</evidence>
<feature type="transmembrane region" description="Helical" evidence="8">
    <location>
        <begin position="724"/>
        <end position="748"/>
    </location>
</feature>
<evidence type="ECO:0000256" key="4">
    <source>
        <dbReference type="ARBA" id="ARBA00022989"/>
    </source>
</evidence>
<feature type="transmembrane region" description="Helical" evidence="8">
    <location>
        <begin position="322"/>
        <end position="345"/>
    </location>
</feature>
<dbReference type="Pfam" id="PF02687">
    <property type="entry name" value="FtsX"/>
    <property type="match status" value="2"/>
</dbReference>
<dbReference type="OrthoDB" id="9780560at2"/>
<dbReference type="KEGG" id="sna:Snas_4481"/>
<dbReference type="RefSeq" id="WP_013019697.1">
    <property type="nucleotide sequence ID" value="NC_013947.1"/>
</dbReference>
<dbReference type="STRING" id="446470.Snas_4481"/>
<gene>
    <name evidence="11" type="ordered locus">Snas_4481</name>
</gene>
<dbReference type="AlphaFoldDB" id="D3Q577"/>